<keyword evidence="2" id="KW-0732">Signal</keyword>
<evidence type="ECO:0000256" key="3">
    <source>
        <dbReference type="ARBA" id="ARBA00022764"/>
    </source>
</evidence>
<protein>
    <submittedName>
        <fullName evidence="7">Heparinase II/III family protein</fullName>
    </submittedName>
</protein>
<dbReference type="Pfam" id="PF16889">
    <property type="entry name" value="Hepar_II_III_N"/>
    <property type="match status" value="1"/>
</dbReference>
<dbReference type="InterPro" id="IPR031680">
    <property type="entry name" value="Hepar_II_III_N"/>
</dbReference>
<gene>
    <name evidence="7" type="ORF">LG219_04730</name>
</gene>
<accession>A0ABS8BIQ7</accession>
<evidence type="ECO:0000259" key="5">
    <source>
        <dbReference type="Pfam" id="PF07940"/>
    </source>
</evidence>
<dbReference type="Gene3D" id="1.50.10.100">
    <property type="entry name" value="Chondroitin AC/alginate lyase"/>
    <property type="match status" value="1"/>
</dbReference>
<keyword evidence="4" id="KW-0456">Lyase</keyword>
<dbReference type="InterPro" id="IPR008929">
    <property type="entry name" value="Chondroitin_lyas"/>
</dbReference>
<name>A0ABS8BIQ7_9NEIS</name>
<evidence type="ECO:0000259" key="6">
    <source>
        <dbReference type="Pfam" id="PF16889"/>
    </source>
</evidence>
<dbReference type="PANTHER" id="PTHR39210:SF1">
    <property type="entry name" value="HEPARIN-SULFATE LYASE"/>
    <property type="match status" value="1"/>
</dbReference>
<comment type="subcellular location">
    <subcellularLocation>
        <location evidence="1">Periplasm</location>
    </subcellularLocation>
</comment>
<dbReference type="SUPFAM" id="SSF48230">
    <property type="entry name" value="Chondroitin AC/alginate lyase"/>
    <property type="match status" value="1"/>
</dbReference>
<evidence type="ECO:0000256" key="4">
    <source>
        <dbReference type="ARBA" id="ARBA00023239"/>
    </source>
</evidence>
<evidence type="ECO:0000313" key="7">
    <source>
        <dbReference type="EMBL" id="MCB5195596.1"/>
    </source>
</evidence>
<dbReference type="PANTHER" id="PTHR39210">
    <property type="entry name" value="HEPARIN-SULFATE LYASE"/>
    <property type="match status" value="1"/>
</dbReference>
<keyword evidence="8" id="KW-1185">Reference proteome</keyword>
<evidence type="ECO:0000313" key="8">
    <source>
        <dbReference type="Proteomes" id="UP001198034"/>
    </source>
</evidence>
<evidence type="ECO:0000256" key="2">
    <source>
        <dbReference type="ARBA" id="ARBA00022729"/>
    </source>
</evidence>
<feature type="domain" description="Heparin-sulfate lyase N-terminal" evidence="6">
    <location>
        <begin position="126"/>
        <end position="346"/>
    </location>
</feature>
<dbReference type="EMBL" id="JAJAWG010000002">
    <property type="protein sequence ID" value="MCB5195596.1"/>
    <property type="molecule type" value="Genomic_DNA"/>
</dbReference>
<dbReference type="Pfam" id="PF07940">
    <property type="entry name" value="Hepar_II_III_C"/>
    <property type="match status" value="1"/>
</dbReference>
<keyword evidence="3" id="KW-0574">Periplasm</keyword>
<sequence length="661" mass="73467">MATLDWYMNRLRCMSLPEVLHRVAAHSRKLLQEKGLLLAHSKAPERVVATAPWIQKPEHLSSDECAAILNSAAHLLAGRWDVFGQRLPLGMPPDWQVDPLTGIRAPVSFGLRLAISQRNVVGDIKYLWEPARHLELVTLAQAWVLTQDLRYISALQDCFASWLKDAPYPNGPHWSSSLETAIRLINWSIIWQLVGQDDSALWAGEVGHKLKSDWLAHIYQSLFFIRHHLSQHSSANNHLIGELSGLLVACMTWPFWAECSQWRDFAKDNLLKQALLQNGVDGVNREQAMSYQQFVFEFLFWAGRSVEATPYAFSADYWERLYAMGEWVAAVRDVAGNVPSIGDADDGYVTQLARDSATSPFDHLLQVCGEIFGCAPWQTLGCHSAAAKWWLSFPLSKPKRNANLLAVPRLFAEGGYAVIGSDWGMPSEVKLTLDSGPLGYLGIAAHGHADALAILLSVGGMPVLVDSGTYSYHAEGGWRDYFRGTAAHNTVCINGQDQSVSGGKFMWVKQAKSVLHDFTFGDGLTTWCASQDGYQRLESKVAHLRRVEYSHAEQIVRVFDEIDAASPCSISINWQHAPDLEVVCADAGWAIRSPKFNIVATVSGADFSLIAQRGALSPIAGWVSERYGEKQPATRLDCRIANHVGKSIWITEFKIEFLEIG</sequence>
<evidence type="ECO:0000256" key="1">
    <source>
        <dbReference type="ARBA" id="ARBA00004418"/>
    </source>
</evidence>
<dbReference type="InterPro" id="IPR012480">
    <property type="entry name" value="Hepar_II_III_C"/>
</dbReference>
<feature type="domain" description="Heparinase II/III-like C-terminal" evidence="5">
    <location>
        <begin position="409"/>
        <end position="636"/>
    </location>
</feature>
<proteinExistence type="predicted"/>
<comment type="caution">
    <text evidence="7">The sequence shown here is derived from an EMBL/GenBank/DDBJ whole genome shotgun (WGS) entry which is preliminary data.</text>
</comment>
<organism evidence="7 8">
    <name type="scientific">Deefgea salmonis</name>
    <dbReference type="NCBI Taxonomy" id="2875502"/>
    <lineage>
        <taxon>Bacteria</taxon>
        <taxon>Pseudomonadati</taxon>
        <taxon>Pseudomonadota</taxon>
        <taxon>Betaproteobacteria</taxon>
        <taxon>Neisseriales</taxon>
        <taxon>Chitinibacteraceae</taxon>
        <taxon>Deefgea</taxon>
    </lineage>
</organism>
<reference evidence="7 8" key="1">
    <citation type="submission" date="2021-10" db="EMBL/GenBank/DDBJ databases">
        <authorList>
            <person name="Chen M."/>
        </authorList>
    </citation>
    <scope>NUCLEOTIDE SEQUENCE [LARGE SCALE GENOMIC DNA]</scope>
    <source>
        <strain evidence="7 8">H3-26</strain>
    </source>
</reference>
<dbReference type="RefSeq" id="WP_226763389.1">
    <property type="nucleotide sequence ID" value="NZ_JAJAWG010000002.1"/>
</dbReference>
<dbReference type="Proteomes" id="UP001198034">
    <property type="component" value="Unassembled WGS sequence"/>
</dbReference>
<dbReference type="Gene3D" id="2.70.98.70">
    <property type="match status" value="1"/>
</dbReference>